<keyword evidence="2" id="KW-1185">Reference proteome</keyword>
<dbReference type="Proteomes" id="UP000324748">
    <property type="component" value="Unassembled WGS sequence"/>
</dbReference>
<reference evidence="1 2" key="1">
    <citation type="submission" date="2019-05" db="EMBL/GenBank/DDBJ databases">
        <title>Emergence of the Ug99 lineage of the wheat stem rust pathogen through somatic hybridization.</title>
        <authorList>
            <person name="Li F."/>
            <person name="Upadhyaya N.M."/>
            <person name="Sperschneider J."/>
            <person name="Matny O."/>
            <person name="Nguyen-Phuc H."/>
            <person name="Mago R."/>
            <person name="Raley C."/>
            <person name="Miller M.E."/>
            <person name="Silverstein K.A.T."/>
            <person name="Henningsen E."/>
            <person name="Hirsch C.D."/>
            <person name="Visser B."/>
            <person name="Pretorius Z.A."/>
            <person name="Steffenson B.J."/>
            <person name="Schwessinger B."/>
            <person name="Dodds P.N."/>
            <person name="Figueroa M."/>
        </authorList>
    </citation>
    <scope>NUCLEOTIDE SEQUENCE [LARGE SCALE GENOMIC DNA]</scope>
    <source>
        <strain evidence="1">21-0</strain>
    </source>
</reference>
<accession>A0A5B0M7D1</accession>
<dbReference type="EMBL" id="VSWC01000170">
    <property type="protein sequence ID" value="KAA1072246.1"/>
    <property type="molecule type" value="Genomic_DNA"/>
</dbReference>
<proteinExistence type="predicted"/>
<dbReference type="AlphaFoldDB" id="A0A5B0M7D1"/>
<protein>
    <submittedName>
        <fullName evidence="1">Uncharacterized protein</fullName>
    </submittedName>
</protein>
<dbReference type="OrthoDB" id="10575669at2759"/>
<comment type="caution">
    <text evidence="1">The sequence shown here is derived from an EMBL/GenBank/DDBJ whole genome shotgun (WGS) entry which is preliminary data.</text>
</comment>
<organism evidence="1 2">
    <name type="scientific">Puccinia graminis f. sp. tritici</name>
    <dbReference type="NCBI Taxonomy" id="56615"/>
    <lineage>
        <taxon>Eukaryota</taxon>
        <taxon>Fungi</taxon>
        <taxon>Dikarya</taxon>
        <taxon>Basidiomycota</taxon>
        <taxon>Pucciniomycotina</taxon>
        <taxon>Pucciniomycetes</taxon>
        <taxon>Pucciniales</taxon>
        <taxon>Pucciniaceae</taxon>
        <taxon>Puccinia</taxon>
    </lineage>
</organism>
<sequence>MILPIDEDLPFSQLENWNQEDAIDIYLDEPLNFSQTKTPLHIPEPLMDFQTRQEGNKWTPTHEPIGNEEDFRPHQLFRVAYEHELLPPRSNVLPELIMSDGKNSPIDIQNKRKAKELISKQKDIEISLLQKSKAHKKIHNKDVLNIKGNTFSSPQMLFRSDGESQESMNHLCTPEIFHNEDKGAMWDSAKLPNRDHLAFLREVLSDEARKGVQDETGNCFVLSSTSTHKSVPPNQPFWIPQEKVNEFLRTYKLCRTYADRLIPDNRETKKLLGNIMVDLSDQSLDLNQYSIFTDKIMNPFQERLNLWLKLKKIWNKKYKTRYDPGHHERKVQWILEYIQNVTKISTFLIITDMHLSNNYASEVVSKDVERVLRFMKDLWEEDKGNQSLQSREYLYIRKMSDLQFPDQKANQNCYRGATLWYYTSEAVVKYWREKNKQNIETNNRKRKHKFKIIQMIELIIANSKHEFSRIILNGKS</sequence>
<gene>
    <name evidence="1" type="ORF">PGT21_050326</name>
</gene>
<name>A0A5B0M7D1_PUCGR</name>
<evidence type="ECO:0000313" key="1">
    <source>
        <dbReference type="EMBL" id="KAA1072246.1"/>
    </source>
</evidence>
<evidence type="ECO:0000313" key="2">
    <source>
        <dbReference type="Proteomes" id="UP000324748"/>
    </source>
</evidence>